<dbReference type="Pfam" id="PF07927">
    <property type="entry name" value="HicA_toxin"/>
    <property type="match status" value="1"/>
</dbReference>
<gene>
    <name evidence="8" type="ORF">ENK44_08040</name>
</gene>
<dbReference type="PANTHER" id="PTHR34873:SF3">
    <property type="entry name" value="ADDICTION MODULE TOXIN, HICA FAMILY"/>
    <property type="match status" value="1"/>
</dbReference>
<comment type="caution">
    <text evidence="8">The sequence shown here is derived from an EMBL/GenBank/DDBJ whole genome shotgun (WGS) entry which is preliminary data.</text>
</comment>
<evidence type="ECO:0000256" key="1">
    <source>
        <dbReference type="ARBA" id="ARBA00006620"/>
    </source>
</evidence>
<keyword evidence="4" id="KW-0255">Endonuclease</keyword>
<evidence type="ECO:0000256" key="2">
    <source>
        <dbReference type="ARBA" id="ARBA00022649"/>
    </source>
</evidence>
<keyword evidence="3" id="KW-0540">Nuclease</keyword>
<accession>A0A7V4U0E2</accession>
<dbReference type="SUPFAM" id="SSF54786">
    <property type="entry name" value="YcfA/nrd intein domain"/>
    <property type="match status" value="1"/>
</dbReference>
<dbReference type="InterPro" id="IPR038570">
    <property type="entry name" value="HicA_sf"/>
</dbReference>
<protein>
    <submittedName>
        <fullName evidence="8">Addiction module toxin, HicA family</fullName>
    </submittedName>
</protein>
<evidence type="ECO:0000256" key="3">
    <source>
        <dbReference type="ARBA" id="ARBA00022722"/>
    </source>
</evidence>
<evidence type="ECO:0000256" key="6">
    <source>
        <dbReference type="ARBA" id="ARBA00022884"/>
    </source>
</evidence>
<dbReference type="Gene3D" id="3.30.920.30">
    <property type="entry name" value="Hypothetical protein"/>
    <property type="match status" value="1"/>
</dbReference>
<dbReference type="GO" id="GO:0016787">
    <property type="term" value="F:hydrolase activity"/>
    <property type="evidence" value="ECO:0007669"/>
    <property type="project" value="UniProtKB-KW"/>
</dbReference>
<dbReference type="InterPro" id="IPR012933">
    <property type="entry name" value="HicA_mRNA_interferase"/>
</dbReference>
<dbReference type="Proteomes" id="UP000885779">
    <property type="component" value="Unassembled WGS sequence"/>
</dbReference>
<evidence type="ECO:0000256" key="5">
    <source>
        <dbReference type="ARBA" id="ARBA00022801"/>
    </source>
</evidence>
<name>A0A7V4U0E2_CALAY</name>
<dbReference type="GO" id="GO:0004519">
    <property type="term" value="F:endonuclease activity"/>
    <property type="evidence" value="ECO:0007669"/>
    <property type="project" value="UniProtKB-KW"/>
</dbReference>
<dbReference type="AlphaFoldDB" id="A0A7V4U0E2"/>
<keyword evidence="2" id="KW-1277">Toxin-antitoxin system</keyword>
<proteinExistence type="inferred from homology"/>
<sequence length="74" mass="8405">MSSIPLISGRQAIAALSKVGYKIDRQKGSHIILRQISHPHRRIVIPDHKELAKGTLRKIIRQSGLTVEEFKRLL</sequence>
<dbReference type="EMBL" id="DRQG01000075">
    <property type="protein sequence ID" value="HGY55634.1"/>
    <property type="molecule type" value="Genomic_DNA"/>
</dbReference>
<dbReference type="PANTHER" id="PTHR34873">
    <property type="entry name" value="SSR1766 PROTEIN"/>
    <property type="match status" value="1"/>
</dbReference>
<evidence type="ECO:0000256" key="7">
    <source>
        <dbReference type="ARBA" id="ARBA00023016"/>
    </source>
</evidence>
<keyword evidence="7" id="KW-0346">Stress response</keyword>
<keyword evidence="5" id="KW-0378">Hydrolase</keyword>
<dbReference type="GO" id="GO:0003729">
    <property type="term" value="F:mRNA binding"/>
    <property type="evidence" value="ECO:0007669"/>
    <property type="project" value="InterPro"/>
</dbReference>
<reference evidence="8" key="1">
    <citation type="journal article" date="2020" name="mSystems">
        <title>Genome- and Community-Level Interaction Insights into Carbon Utilization and Element Cycling Functions of Hydrothermarchaeota in Hydrothermal Sediment.</title>
        <authorList>
            <person name="Zhou Z."/>
            <person name="Liu Y."/>
            <person name="Xu W."/>
            <person name="Pan J."/>
            <person name="Luo Z.H."/>
            <person name="Li M."/>
        </authorList>
    </citation>
    <scope>NUCLEOTIDE SEQUENCE [LARGE SCALE GENOMIC DNA]</scope>
    <source>
        <strain evidence="8">HyVt-577</strain>
    </source>
</reference>
<evidence type="ECO:0000313" key="8">
    <source>
        <dbReference type="EMBL" id="HGY55634.1"/>
    </source>
</evidence>
<comment type="similarity">
    <text evidence="1">Belongs to the HicA mRNA interferase family.</text>
</comment>
<keyword evidence="6" id="KW-0694">RNA-binding</keyword>
<evidence type="ECO:0000256" key="4">
    <source>
        <dbReference type="ARBA" id="ARBA00022759"/>
    </source>
</evidence>
<organism evidence="8">
    <name type="scientific">Caldithrix abyssi</name>
    <dbReference type="NCBI Taxonomy" id="187145"/>
    <lineage>
        <taxon>Bacteria</taxon>
        <taxon>Pseudomonadati</taxon>
        <taxon>Calditrichota</taxon>
        <taxon>Calditrichia</taxon>
        <taxon>Calditrichales</taxon>
        <taxon>Calditrichaceae</taxon>
        <taxon>Caldithrix</taxon>
    </lineage>
</organism>